<dbReference type="Proteomes" id="UP000244162">
    <property type="component" value="Unassembled WGS sequence"/>
</dbReference>
<evidence type="ECO:0000256" key="4">
    <source>
        <dbReference type="RuleBase" id="RU003357"/>
    </source>
</evidence>
<dbReference type="InterPro" id="IPR036942">
    <property type="entry name" value="Beta-barrel_TonB_sf"/>
</dbReference>
<feature type="chain" id="PRO_5015699955" description="TonB-dependent receptor" evidence="6">
    <location>
        <begin position="23"/>
        <end position="932"/>
    </location>
</feature>
<evidence type="ECO:0008006" key="11">
    <source>
        <dbReference type="Google" id="ProtNLM"/>
    </source>
</evidence>
<dbReference type="RefSeq" id="WP_107967032.1">
    <property type="nucleotide sequence ID" value="NZ_NWBU01000005.1"/>
</dbReference>
<comment type="subcellular location">
    <subcellularLocation>
        <location evidence="1 4">Cell outer membrane</location>
    </subcellularLocation>
</comment>
<sequence>MKMPVKLAIFAAGCSFGTLATAQTAAPPTAPREGATPQDERAASRADQAAPASDPASDEPQPDEIIVTGVRASLQRAAELKRNAGVVSDSISAEDIGKFPDANIADALQRVTGVQIARNTGGEGRFVAIRGLGSQFNLTTFNGRVITTDGAGRDFSYDILPAEVLASATVYKSPSASLTDGSIGGLVELTTINPLARPGFHFSGNVGGLYDESTDKLTPRFGGAVSNSFADNSLGVFAGVYYYKRQWRSDTFESFARSTEVLQADGSGCRTPTEFCGPGIGRAAFPGIMSYQVKNGPRKRWSLVGGVEWQPADSFRTKIDAFYSYYDTPEQAANYIVNFFANEAWARYENATYEDWPGPGQNKYFLTKFDVTNIPVEFGTDVKSRKVKTYQFGWNTAWDAFDDFTVKLDLAVSRSSRPNRGEDYYTVSGVTGGNYSFEATGRAPNVTCTLPDGRSCYSITNDEIALNLMEQKGELVKDDAFSSRLDFSYAPGSLGDLAVSIDYGGFYSSRKKRKEIYDSPNENAHGGFTTTLGSVGVVAVIPFPNGDGYRSGIVGIDNKWPAIDALRIFEAAIRANGQAYFDANTRATLVPRASSIVKEDQYGGYVQLNLKSNAIDANIGVRYVETNVDVTGSEQQLLSLTPIGNNNFEPVFSPIQPVTGGNVYGNWLPSANVTWRIRDNLQLRAAASKAITRPTLSQLGLDVNYEVRSNPPLIGQNGDPKLRAIKSDSLDLSLEWYGGQGSSASLAGFYKSIDGFVAAGIFNTMIAGFPGTVIRPINGDTAELIGAEVAMQHVLPSGFGATANYTFADTRSRLTLLDGTEVERDLDGVSRHTFNLSGFYEKGAISARLSYAYRGKFVDCAICGPVNTTTTTAATGFVDFSASYKINRFISIYLDLSNLTEEDFHRYASDKRFAVFYERYARRAEFGVRGSF</sequence>
<evidence type="ECO:0000256" key="3">
    <source>
        <dbReference type="ARBA" id="ARBA00023237"/>
    </source>
</evidence>
<feature type="compositionally biased region" description="Low complexity" evidence="5">
    <location>
        <begin position="45"/>
        <end position="55"/>
    </location>
</feature>
<name>A0A2T5FZT5_9SPHN</name>
<comment type="similarity">
    <text evidence="4">Belongs to the TonB-dependent receptor family.</text>
</comment>
<keyword evidence="10" id="KW-1185">Reference proteome</keyword>
<accession>A0A2T5FZT5</accession>
<feature type="domain" description="TonB-dependent receptor-like beta-barrel" evidence="7">
    <location>
        <begin position="350"/>
        <end position="899"/>
    </location>
</feature>
<evidence type="ECO:0000313" key="10">
    <source>
        <dbReference type="Proteomes" id="UP000244162"/>
    </source>
</evidence>
<keyword evidence="4" id="KW-0798">TonB box</keyword>
<dbReference type="InterPro" id="IPR037066">
    <property type="entry name" value="Plug_dom_sf"/>
</dbReference>
<dbReference type="AlphaFoldDB" id="A0A2T5FZT5"/>
<dbReference type="InterPro" id="IPR012910">
    <property type="entry name" value="Plug_dom"/>
</dbReference>
<evidence type="ECO:0000256" key="5">
    <source>
        <dbReference type="SAM" id="MobiDB-lite"/>
    </source>
</evidence>
<dbReference type="OrthoDB" id="5476657at2"/>
<comment type="caution">
    <text evidence="9">The sequence shown here is derived from an EMBL/GenBank/DDBJ whole genome shotgun (WGS) entry which is preliminary data.</text>
</comment>
<evidence type="ECO:0000313" key="9">
    <source>
        <dbReference type="EMBL" id="PTQ12167.1"/>
    </source>
</evidence>
<evidence type="ECO:0000256" key="2">
    <source>
        <dbReference type="ARBA" id="ARBA00023136"/>
    </source>
</evidence>
<dbReference type="CDD" id="cd01347">
    <property type="entry name" value="ligand_gated_channel"/>
    <property type="match status" value="1"/>
</dbReference>
<reference evidence="9 10" key="1">
    <citation type="submission" date="2017-09" db="EMBL/GenBank/DDBJ databases">
        <title>Sphingomonas panjinensis sp.nov., isolated from oil-contaminated soil.</title>
        <authorList>
            <person name="Wang L."/>
            <person name="Chen L."/>
        </authorList>
    </citation>
    <scope>NUCLEOTIDE SEQUENCE [LARGE SCALE GENOMIC DNA]</scope>
    <source>
        <strain evidence="9 10">FW-11</strain>
    </source>
</reference>
<dbReference type="Pfam" id="PF00593">
    <property type="entry name" value="TonB_dep_Rec_b-barrel"/>
    <property type="match status" value="1"/>
</dbReference>
<dbReference type="Pfam" id="PF07715">
    <property type="entry name" value="Plug"/>
    <property type="match status" value="1"/>
</dbReference>
<dbReference type="EMBL" id="NWBU01000005">
    <property type="protein sequence ID" value="PTQ12167.1"/>
    <property type="molecule type" value="Genomic_DNA"/>
</dbReference>
<protein>
    <recommendedName>
        <fullName evidence="11">TonB-dependent receptor</fullName>
    </recommendedName>
</protein>
<dbReference type="Gene3D" id="2.170.130.10">
    <property type="entry name" value="TonB-dependent receptor, plug domain"/>
    <property type="match status" value="1"/>
</dbReference>
<evidence type="ECO:0000256" key="1">
    <source>
        <dbReference type="ARBA" id="ARBA00004442"/>
    </source>
</evidence>
<gene>
    <name evidence="9" type="ORF">CLG96_06320</name>
</gene>
<evidence type="ECO:0000259" key="7">
    <source>
        <dbReference type="Pfam" id="PF00593"/>
    </source>
</evidence>
<dbReference type="InterPro" id="IPR000531">
    <property type="entry name" value="Beta-barrel_TonB"/>
</dbReference>
<keyword evidence="2 4" id="KW-0472">Membrane</keyword>
<dbReference type="PANTHER" id="PTHR40980:SF3">
    <property type="entry name" value="TONB-DEPENDENT RECEPTOR-LIKE BETA-BARREL DOMAIN-CONTAINING PROTEIN"/>
    <property type="match status" value="1"/>
</dbReference>
<evidence type="ECO:0000259" key="8">
    <source>
        <dbReference type="Pfam" id="PF07715"/>
    </source>
</evidence>
<proteinExistence type="inferred from homology"/>
<dbReference type="SUPFAM" id="SSF56935">
    <property type="entry name" value="Porins"/>
    <property type="match status" value="1"/>
</dbReference>
<dbReference type="GO" id="GO:0009279">
    <property type="term" value="C:cell outer membrane"/>
    <property type="evidence" value="ECO:0007669"/>
    <property type="project" value="UniProtKB-SubCell"/>
</dbReference>
<evidence type="ECO:0000256" key="6">
    <source>
        <dbReference type="SAM" id="SignalP"/>
    </source>
</evidence>
<dbReference type="NCBIfam" id="TIGR01782">
    <property type="entry name" value="TonB-Xanth-Caul"/>
    <property type="match status" value="1"/>
</dbReference>
<feature type="signal peptide" evidence="6">
    <location>
        <begin position="1"/>
        <end position="22"/>
    </location>
</feature>
<keyword evidence="6" id="KW-0732">Signal</keyword>
<dbReference type="InterPro" id="IPR010104">
    <property type="entry name" value="TonB_rcpt_bac"/>
</dbReference>
<organism evidence="9 10">
    <name type="scientific">Sphingomonas oleivorans</name>
    <dbReference type="NCBI Taxonomy" id="1735121"/>
    <lineage>
        <taxon>Bacteria</taxon>
        <taxon>Pseudomonadati</taxon>
        <taxon>Pseudomonadota</taxon>
        <taxon>Alphaproteobacteria</taxon>
        <taxon>Sphingomonadales</taxon>
        <taxon>Sphingomonadaceae</taxon>
        <taxon>Sphingomonas</taxon>
    </lineage>
</organism>
<feature type="domain" description="TonB-dependent receptor plug" evidence="8">
    <location>
        <begin position="83"/>
        <end position="185"/>
    </location>
</feature>
<dbReference type="PANTHER" id="PTHR40980">
    <property type="entry name" value="PLUG DOMAIN-CONTAINING PROTEIN"/>
    <property type="match status" value="1"/>
</dbReference>
<keyword evidence="3" id="KW-0998">Cell outer membrane</keyword>
<feature type="region of interest" description="Disordered" evidence="5">
    <location>
        <begin position="23"/>
        <end position="63"/>
    </location>
</feature>
<dbReference type="Gene3D" id="2.40.170.20">
    <property type="entry name" value="TonB-dependent receptor, beta-barrel domain"/>
    <property type="match status" value="1"/>
</dbReference>